<keyword evidence="1" id="KW-1133">Transmembrane helix</keyword>
<name>A0A6A4P9D2_LUPAL</name>
<organism evidence="2 3">
    <name type="scientific">Lupinus albus</name>
    <name type="common">White lupine</name>
    <name type="synonym">Lupinus termis</name>
    <dbReference type="NCBI Taxonomy" id="3870"/>
    <lineage>
        <taxon>Eukaryota</taxon>
        <taxon>Viridiplantae</taxon>
        <taxon>Streptophyta</taxon>
        <taxon>Embryophyta</taxon>
        <taxon>Tracheophyta</taxon>
        <taxon>Spermatophyta</taxon>
        <taxon>Magnoliopsida</taxon>
        <taxon>eudicotyledons</taxon>
        <taxon>Gunneridae</taxon>
        <taxon>Pentapetalae</taxon>
        <taxon>rosids</taxon>
        <taxon>fabids</taxon>
        <taxon>Fabales</taxon>
        <taxon>Fabaceae</taxon>
        <taxon>Papilionoideae</taxon>
        <taxon>50 kb inversion clade</taxon>
        <taxon>genistoids sensu lato</taxon>
        <taxon>core genistoids</taxon>
        <taxon>Genisteae</taxon>
        <taxon>Lupinus</taxon>
    </lineage>
</organism>
<reference evidence="3" key="1">
    <citation type="journal article" date="2020" name="Nat. Commun.">
        <title>Genome sequence of the cluster root forming white lupin.</title>
        <authorList>
            <person name="Hufnagel B."/>
            <person name="Marques A."/>
            <person name="Soriano A."/>
            <person name="Marques L."/>
            <person name="Divol F."/>
            <person name="Doumas P."/>
            <person name="Sallet E."/>
            <person name="Mancinotti D."/>
            <person name="Carrere S."/>
            <person name="Marande W."/>
            <person name="Arribat S."/>
            <person name="Keller J."/>
            <person name="Huneau C."/>
            <person name="Blein T."/>
            <person name="Aime D."/>
            <person name="Laguerre M."/>
            <person name="Taylor J."/>
            <person name="Schubert V."/>
            <person name="Nelson M."/>
            <person name="Geu-Flores F."/>
            <person name="Crespi M."/>
            <person name="Gallardo-Guerrero K."/>
            <person name="Delaux P.-M."/>
            <person name="Salse J."/>
            <person name="Berges H."/>
            <person name="Guyot R."/>
            <person name="Gouzy J."/>
            <person name="Peret B."/>
        </authorList>
    </citation>
    <scope>NUCLEOTIDE SEQUENCE [LARGE SCALE GENOMIC DNA]</scope>
    <source>
        <strain evidence="3">cv. Amiga</strain>
    </source>
</reference>
<keyword evidence="1" id="KW-0472">Membrane</keyword>
<feature type="transmembrane region" description="Helical" evidence="1">
    <location>
        <begin position="40"/>
        <end position="65"/>
    </location>
</feature>
<dbReference type="Proteomes" id="UP000447434">
    <property type="component" value="Chromosome 15"/>
</dbReference>
<accession>A0A6A4P9D2</accession>
<protein>
    <submittedName>
        <fullName evidence="2">Uncharacterized protein</fullName>
    </submittedName>
</protein>
<dbReference type="AlphaFoldDB" id="A0A6A4P9D2"/>
<feature type="transmembrane region" description="Helical" evidence="1">
    <location>
        <begin position="12"/>
        <end position="34"/>
    </location>
</feature>
<evidence type="ECO:0000313" key="2">
    <source>
        <dbReference type="EMBL" id="KAE9598612.1"/>
    </source>
</evidence>
<evidence type="ECO:0000313" key="3">
    <source>
        <dbReference type="Proteomes" id="UP000447434"/>
    </source>
</evidence>
<keyword evidence="3" id="KW-1185">Reference proteome</keyword>
<evidence type="ECO:0000256" key="1">
    <source>
        <dbReference type="SAM" id="Phobius"/>
    </source>
</evidence>
<comment type="caution">
    <text evidence="2">The sequence shown here is derived from an EMBL/GenBank/DDBJ whole genome shotgun (WGS) entry which is preliminary data.</text>
</comment>
<gene>
    <name evidence="2" type="ORF">Lalb_Chr15g0082831</name>
</gene>
<sequence>MATKTKICVVYKLYTLIVAIPELHFWGLPLIYALLSVIDYLVLCSALFLSSLVFTLFLCCCILCCSP</sequence>
<proteinExistence type="predicted"/>
<dbReference type="EMBL" id="WOCE01000015">
    <property type="protein sequence ID" value="KAE9598612.1"/>
    <property type="molecule type" value="Genomic_DNA"/>
</dbReference>
<keyword evidence="1" id="KW-0812">Transmembrane</keyword>